<feature type="compositionally biased region" description="Polar residues" evidence="6">
    <location>
        <begin position="53"/>
        <end position="64"/>
    </location>
</feature>
<name>A0A2M3Z883_9DIPT</name>
<proteinExistence type="predicted"/>
<keyword evidence="3" id="KW-0863">Zinc-finger</keyword>
<feature type="region of interest" description="Disordered" evidence="6">
    <location>
        <begin position="53"/>
        <end position="128"/>
    </location>
</feature>
<evidence type="ECO:0000256" key="4">
    <source>
        <dbReference type="ARBA" id="ARBA00022833"/>
    </source>
</evidence>
<feature type="compositionally biased region" description="Basic residues" evidence="6">
    <location>
        <begin position="146"/>
        <end position="177"/>
    </location>
</feature>
<organism evidence="7">
    <name type="scientific">Anopheles braziliensis</name>
    <dbReference type="NCBI Taxonomy" id="58242"/>
    <lineage>
        <taxon>Eukaryota</taxon>
        <taxon>Metazoa</taxon>
        <taxon>Ecdysozoa</taxon>
        <taxon>Arthropoda</taxon>
        <taxon>Hexapoda</taxon>
        <taxon>Insecta</taxon>
        <taxon>Pterygota</taxon>
        <taxon>Neoptera</taxon>
        <taxon>Endopterygota</taxon>
        <taxon>Diptera</taxon>
        <taxon>Nematocera</taxon>
        <taxon>Culicoidea</taxon>
        <taxon>Culicidae</taxon>
        <taxon>Anophelinae</taxon>
        <taxon>Anopheles</taxon>
    </lineage>
</organism>
<keyword evidence="4" id="KW-0862">Zinc</keyword>
<sequence length="329" mass="36878">MPPKVQKCSLCRSLRSEKWYMLDRRWICSVCHDIQLNPPIEPLRERTPDLATVTTATAGPTSKQPVGRAGDPMDVDDPGEGTSKQTEAKGKKKHSVTFADPPETDLTGGATAEEYSEEAKDTVAPLGTFSPRRLRRRICPVVKPTVRKRATTGKPTGRRAYLKSKAKSRRSILKKPPTKSTTETAYTKSVRKVFHENLCYQVGDIVSMVDQKDNTYYAQINGLLIDIYREKSATLTWLIPTTCSPPPNEGFDASTYIIGPQEDMPRRLNYMTFVMNAPSNFYFDKNNPFPSPETYGPTNTSQCNNRNYVWANISHLHHGEHVPLPSGVV</sequence>
<feature type="region of interest" description="Disordered" evidence="6">
    <location>
        <begin position="146"/>
        <end position="183"/>
    </location>
</feature>
<evidence type="ECO:0008006" key="8">
    <source>
        <dbReference type="Google" id="ProtNLM"/>
    </source>
</evidence>
<keyword evidence="5" id="KW-0539">Nucleus</keyword>
<dbReference type="GO" id="GO:0005634">
    <property type="term" value="C:nucleus"/>
    <property type="evidence" value="ECO:0007669"/>
    <property type="project" value="UniProtKB-SubCell"/>
</dbReference>
<keyword evidence="2" id="KW-0479">Metal-binding</keyword>
<evidence type="ECO:0000256" key="6">
    <source>
        <dbReference type="SAM" id="MobiDB-lite"/>
    </source>
</evidence>
<dbReference type="EMBL" id="GGFM01003949">
    <property type="protein sequence ID" value="MBW24700.1"/>
    <property type="molecule type" value="Transcribed_RNA"/>
</dbReference>
<evidence type="ECO:0000256" key="3">
    <source>
        <dbReference type="ARBA" id="ARBA00022771"/>
    </source>
</evidence>
<comment type="subcellular location">
    <subcellularLocation>
        <location evidence="1">Nucleus</location>
    </subcellularLocation>
</comment>
<dbReference type="GO" id="GO:0008270">
    <property type="term" value="F:zinc ion binding"/>
    <property type="evidence" value="ECO:0007669"/>
    <property type="project" value="UniProtKB-KW"/>
</dbReference>
<evidence type="ECO:0000256" key="2">
    <source>
        <dbReference type="ARBA" id="ARBA00022723"/>
    </source>
</evidence>
<dbReference type="PANTHER" id="PTHR13340:SF2">
    <property type="entry name" value="GATA ZINC FINGER DOMAIN-CONTAINING PROTEIN 1"/>
    <property type="match status" value="1"/>
</dbReference>
<dbReference type="AlphaFoldDB" id="A0A2M3Z883"/>
<dbReference type="GO" id="GO:0006325">
    <property type="term" value="P:chromatin organization"/>
    <property type="evidence" value="ECO:0007669"/>
    <property type="project" value="TreeGrafter"/>
</dbReference>
<evidence type="ECO:0000256" key="1">
    <source>
        <dbReference type="ARBA" id="ARBA00004123"/>
    </source>
</evidence>
<reference evidence="7" key="1">
    <citation type="submission" date="2018-01" db="EMBL/GenBank/DDBJ databases">
        <title>An insight into the sialome of Amazonian anophelines.</title>
        <authorList>
            <person name="Ribeiro J.M."/>
            <person name="Scarpassa V."/>
            <person name="Calvo E."/>
        </authorList>
    </citation>
    <scope>NUCLEOTIDE SEQUENCE</scope>
    <source>
        <tissue evidence="7">Salivary glands</tissue>
    </source>
</reference>
<dbReference type="PANTHER" id="PTHR13340">
    <property type="entry name" value="GATA ZINC FINGER DOMAIN-CONTAINING"/>
    <property type="match status" value="1"/>
</dbReference>
<evidence type="ECO:0000313" key="7">
    <source>
        <dbReference type="EMBL" id="MBW24700.1"/>
    </source>
</evidence>
<evidence type="ECO:0000256" key="5">
    <source>
        <dbReference type="ARBA" id="ARBA00023242"/>
    </source>
</evidence>
<accession>A0A2M3Z883</accession>
<protein>
    <recommendedName>
        <fullName evidence="8">Gata zinc finger domain-containing protein 1</fullName>
    </recommendedName>
</protein>
<dbReference type="InterPro" id="IPR039050">
    <property type="entry name" value="GATAD1"/>
</dbReference>